<dbReference type="Proteomes" id="UP001152531">
    <property type="component" value="Unassembled WGS sequence"/>
</dbReference>
<evidence type="ECO:0000313" key="2">
    <source>
        <dbReference type="Proteomes" id="UP001152531"/>
    </source>
</evidence>
<evidence type="ECO:0000313" key="1">
    <source>
        <dbReference type="EMBL" id="CAH6721925.1"/>
    </source>
</evidence>
<name>A0ACA9YAP5_9ASCO</name>
<keyword evidence="2" id="KW-1185">Reference proteome</keyword>
<reference evidence="1" key="1">
    <citation type="submission" date="2022-06" db="EMBL/GenBank/DDBJ databases">
        <authorList>
            <person name="Legras J.-L."/>
            <person name="Devillers H."/>
            <person name="Grondin C."/>
        </authorList>
    </citation>
    <scope>NUCLEOTIDE SEQUENCE</scope>
    <source>
        <strain evidence="1">CLIB 1444</strain>
    </source>
</reference>
<dbReference type="EMBL" id="CALSDN010000007">
    <property type="protein sequence ID" value="CAH6721925.1"/>
    <property type="molecule type" value="Genomic_DNA"/>
</dbReference>
<accession>A0ACA9YAP5</accession>
<gene>
    <name evidence="1" type="ORF">CLIB1444_07S05534</name>
</gene>
<protein>
    <submittedName>
        <fullName evidence="1">Ribosomal RNA-processing protein 12</fullName>
    </submittedName>
</protein>
<comment type="caution">
    <text evidence="1">The sequence shown here is derived from an EMBL/GenBank/DDBJ whole genome shotgun (WGS) entry which is preliminary data.</text>
</comment>
<organism evidence="1 2">
    <name type="scientific">[Candida] jaroonii</name>
    <dbReference type="NCBI Taxonomy" id="467808"/>
    <lineage>
        <taxon>Eukaryota</taxon>
        <taxon>Fungi</taxon>
        <taxon>Dikarya</taxon>
        <taxon>Ascomycota</taxon>
        <taxon>Saccharomycotina</taxon>
        <taxon>Pichiomycetes</taxon>
        <taxon>Debaryomycetaceae</taxon>
        <taxon>Yamadazyma</taxon>
    </lineage>
</organism>
<sequence length="1191" mass="133260">MDSNPDGGVSLDILDMEDKLARIKTQTTSKLENQRQLALILSAVEENLEEQKRDKSPVAYFVSFLSLLDQNIKDDDILDQGLVTAAVYFLDIVIPYCPKPLLVSKFGEILAKLAIPLTSETAEAPLVRSTIGSLENLLLAQDYQTWNSNDSISPKRAMAGLLELALDPRPKVRKGAQEAVLNILMNPPTSPNPIHPASSLSGSLSLEKLVNIMKLNKSSKNNKEINSQIIHCLQLIGSITSSGSWPLNQIEPLCDALLEISKTNDQFLVSSAFKAFEGLFQSMSNVINVDRYVQVLDIIFDLKPSINDTHLAASWLAVVAKACEGFAGLDGLLYISKFDSVISIIKTYLSSDSKDIYSSASNCLIAIISAIPDDYLLQPTNDNKITNEIYEKMDDVITSLSELIENELLTIKYQHALKEILVFVNEAILKLRSRSNPDFLNVVETIGQWRTNESEDFSHNKEAEDILSSAISVMGPEVVLGVLPLNLSSTTKPGRAWMLPLLRDNVRFANLNFYKSEILPLIEFFQTKISNLSKGSIHGKVFQTIIDQIWSLLPHFCDLPKDLKQSFDDNFAAQLTDLMYSNVDSRVVICHALRSIAESYIAYSDGVLADDLLMQEELSIEVAKDNLKYLSLKAANILSVLFNVFSSTSPDSRGFVLETIDIYLQIIPKDELENTFNKVCGLLKNAMEEEENEKPTKGKKDESSKLSVTMMDLIVAMAKYVPQSSHNALFSIFSTTISNPNGLMQKRSYRILTKLGEVEVGQQSIDQFSNEIVGLLISSIDSTQVSAKATRLSSINNMIDLLPANQLYFIPAVLQEIIMSTKDTNERTRSLSYQILIKMGHKMNAGGIITNSKVPGFDESTPDSEANIVEYFTMVSGGLAAQSPHMISAAITAVSCLIYEFKDILPVDTLVELCQTVELFLTHNSREIAKAAIGFVKVEVLSLPEDMIKANLQDLLTKLMRWSHEHKGHFKSKVKHIVERLIRKYGVEEVERAIPEEDRKLVANIKKTRNRAKRKEKEATEEADKQTKKFVSAYEEALYDSDVSDDEDEREETTNNKRSDQFIMESGDNPLDLLDREAFAKISSSRPKKSNKRDLSDKLEKKNGKFVFSEEKSDPLANKGSGIDAYLDAVKQGPMRGQKGKLKFKQNKQNKAEDDWSDSEDEKPAKVDRFKNKSRISKPKPKQKFKAKRKL</sequence>
<proteinExistence type="predicted"/>